<dbReference type="Proteomes" id="UP000253742">
    <property type="component" value="Unassembled WGS sequence"/>
</dbReference>
<comment type="caution">
    <text evidence="1">The sequence shown here is derived from an EMBL/GenBank/DDBJ whole genome shotgun (WGS) entry which is preliminary data.</text>
</comment>
<evidence type="ECO:0000313" key="2">
    <source>
        <dbReference type="Proteomes" id="UP000253742"/>
    </source>
</evidence>
<organism evidence="1 2">
    <name type="scientific">Streptomyces parvulus</name>
    <dbReference type="NCBI Taxonomy" id="146923"/>
    <lineage>
        <taxon>Bacteria</taxon>
        <taxon>Bacillati</taxon>
        <taxon>Actinomycetota</taxon>
        <taxon>Actinomycetes</taxon>
        <taxon>Kitasatosporales</taxon>
        <taxon>Streptomycetaceae</taxon>
        <taxon>Streptomyces</taxon>
    </lineage>
</organism>
<dbReference type="AlphaFoldDB" id="A0A369V295"/>
<dbReference type="EMBL" id="QQBH01000018">
    <property type="protein sequence ID" value="RDD86335.1"/>
    <property type="molecule type" value="Genomic_DNA"/>
</dbReference>
<proteinExistence type="predicted"/>
<name>A0A369V295_9ACTN</name>
<sequence length="104" mass="12012">MGEHDRLLVDFTLLESSKKNLNDIKRALKDIEKHRADIQDIWGHDSIAGKMEDFVNNWDNYRRELLENVEDLGKQVETSLKSFEKLDIDLKNVAEKKNGKNGGS</sequence>
<reference evidence="1 2" key="1">
    <citation type="submission" date="2018-07" db="EMBL/GenBank/DDBJ databases">
        <title>Genome guided investigation of antibiotics producing actinomycetales strain isolated from a Macau mangrove ecosystem.</title>
        <authorList>
            <person name="Hu D."/>
        </authorList>
    </citation>
    <scope>NUCLEOTIDE SEQUENCE [LARGE SCALE GENOMIC DNA]</scope>
    <source>
        <strain evidence="1 2">2297</strain>
    </source>
</reference>
<evidence type="ECO:0000313" key="1">
    <source>
        <dbReference type="EMBL" id="RDD86335.1"/>
    </source>
</evidence>
<gene>
    <name evidence="1" type="ORF">DVZ84_25340</name>
</gene>
<accession>A0A369V295</accession>
<dbReference type="OrthoDB" id="4828169at2"/>
<protein>
    <submittedName>
        <fullName evidence="1">Uncharacterized protein</fullName>
    </submittedName>
</protein>
<dbReference type="RefSeq" id="WP_114531104.1">
    <property type="nucleotide sequence ID" value="NZ_QQBH01000018.1"/>
</dbReference>